<keyword evidence="4" id="KW-0680">Restriction system</keyword>
<dbReference type="GO" id="GO:0032259">
    <property type="term" value="P:methylation"/>
    <property type="evidence" value="ECO:0007669"/>
    <property type="project" value="UniProtKB-KW"/>
</dbReference>
<name>A0A380WCI5_AFIFE</name>
<dbReference type="Gene3D" id="3.90.120.10">
    <property type="entry name" value="DNA Methylase, subunit A, domain 2"/>
    <property type="match status" value="1"/>
</dbReference>
<reference evidence="9 10" key="1">
    <citation type="submission" date="2018-06" db="EMBL/GenBank/DDBJ databases">
        <authorList>
            <consortium name="Pathogen Informatics"/>
            <person name="Doyle S."/>
        </authorList>
    </citation>
    <scope>NUCLEOTIDE SEQUENCE [LARGE SCALE GENOMIC DNA]</scope>
    <source>
        <strain evidence="9 10">NCTC12722</strain>
    </source>
</reference>
<evidence type="ECO:0000256" key="5">
    <source>
        <dbReference type="ARBA" id="ARBA00047422"/>
    </source>
</evidence>
<dbReference type="InterPro" id="IPR001525">
    <property type="entry name" value="C5_MeTfrase"/>
</dbReference>
<dbReference type="AlphaFoldDB" id="A0A380WCI5"/>
<organism evidence="9 10">
    <name type="scientific">Afipia felis</name>
    <name type="common">Cat scratch disease bacillus</name>
    <dbReference type="NCBI Taxonomy" id="1035"/>
    <lineage>
        <taxon>Bacteria</taxon>
        <taxon>Pseudomonadati</taxon>
        <taxon>Pseudomonadota</taxon>
        <taxon>Alphaproteobacteria</taxon>
        <taxon>Hyphomicrobiales</taxon>
        <taxon>Nitrobacteraceae</taxon>
        <taxon>Afipia</taxon>
    </lineage>
</organism>
<dbReference type="GO" id="GO:0044027">
    <property type="term" value="P:negative regulation of gene expression via chromosomal CpG island methylation"/>
    <property type="evidence" value="ECO:0007669"/>
    <property type="project" value="TreeGrafter"/>
</dbReference>
<dbReference type="PROSITE" id="PS51679">
    <property type="entry name" value="SAM_MT_C5"/>
    <property type="match status" value="1"/>
</dbReference>
<dbReference type="InterPro" id="IPR029063">
    <property type="entry name" value="SAM-dependent_MTases_sf"/>
</dbReference>
<keyword evidence="1 6" id="KW-0489">Methyltransferase</keyword>
<comment type="similarity">
    <text evidence="6 7">Belongs to the class I-like SAM-binding methyltransferase superfamily. C5-methyltransferase family.</text>
</comment>
<accession>A0A380WCI5</accession>
<evidence type="ECO:0000313" key="9">
    <source>
        <dbReference type="EMBL" id="SUU86651.1"/>
    </source>
</evidence>
<dbReference type="GO" id="GO:0009307">
    <property type="term" value="P:DNA restriction-modification system"/>
    <property type="evidence" value="ECO:0007669"/>
    <property type="project" value="UniProtKB-KW"/>
</dbReference>
<dbReference type="SUPFAM" id="SSF53335">
    <property type="entry name" value="S-adenosyl-L-methionine-dependent methyltransferases"/>
    <property type="match status" value="1"/>
</dbReference>
<dbReference type="RefSeq" id="WP_002717474.1">
    <property type="nucleotide sequence ID" value="NZ_UFSI01000001.1"/>
</dbReference>
<feature type="active site" evidence="6">
    <location>
        <position position="213"/>
    </location>
</feature>
<dbReference type="GO" id="GO:0003886">
    <property type="term" value="F:DNA (cytosine-5-)-methyltransferase activity"/>
    <property type="evidence" value="ECO:0007669"/>
    <property type="project" value="UniProtKB-EC"/>
</dbReference>
<dbReference type="EMBL" id="UIGB01000001">
    <property type="protein sequence ID" value="SUU86651.1"/>
    <property type="molecule type" value="Genomic_DNA"/>
</dbReference>
<comment type="catalytic activity">
    <reaction evidence="5 8">
        <text>a 2'-deoxycytidine in DNA + S-adenosyl-L-methionine = a 5-methyl-2'-deoxycytidine in DNA + S-adenosyl-L-homocysteine + H(+)</text>
        <dbReference type="Rhea" id="RHEA:13681"/>
        <dbReference type="Rhea" id="RHEA-COMP:11369"/>
        <dbReference type="Rhea" id="RHEA-COMP:11370"/>
        <dbReference type="ChEBI" id="CHEBI:15378"/>
        <dbReference type="ChEBI" id="CHEBI:57856"/>
        <dbReference type="ChEBI" id="CHEBI:59789"/>
        <dbReference type="ChEBI" id="CHEBI:85452"/>
        <dbReference type="ChEBI" id="CHEBI:85454"/>
        <dbReference type="EC" id="2.1.1.37"/>
    </reaction>
</comment>
<keyword evidence="2 6" id="KW-0808">Transferase</keyword>
<dbReference type="EC" id="2.1.1.37" evidence="8"/>
<dbReference type="PROSITE" id="PS00094">
    <property type="entry name" value="C5_MTASE_1"/>
    <property type="match status" value="1"/>
</dbReference>
<protein>
    <recommendedName>
        <fullName evidence="8">Cytosine-specific methyltransferase</fullName>
        <ecNumber evidence="8">2.1.1.37</ecNumber>
    </recommendedName>
</protein>
<evidence type="ECO:0000256" key="3">
    <source>
        <dbReference type="ARBA" id="ARBA00022691"/>
    </source>
</evidence>
<evidence type="ECO:0000256" key="8">
    <source>
        <dbReference type="RuleBase" id="RU000417"/>
    </source>
</evidence>
<dbReference type="InterPro" id="IPR050390">
    <property type="entry name" value="C5-Methyltransferase"/>
</dbReference>
<dbReference type="PRINTS" id="PR00105">
    <property type="entry name" value="C5METTRFRASE"/>
</dbReference>
<dbReference type="PANTHER" id="PTHR10629:SF52">
    <property type="entry name" value="DNA (CYTOSINE-5)-METHYLTRANSFERASE 1"/>
    <property type="match status" value="1"/>
</dbReference>
<gene>
    <name evidence="9" type="primary">haeIIIM</name>
    <name evidence="9" type="ORF">NCTC12722_03881</name>
</gene>
<dbReference type="NCBIfam" id="TIGR00675">
    <property type="entry name" value="dcm"/>
    <property type="match status" value="1"/>
</dbReference>
<dbReference type="Pfam" id="PF00145">
    <property type="entry name" value="DNA_methylase"/>
    <property type="match status" value="1"/>
</dbReference>
<evidence type="ECO:0000256" key="1">
    <source>
        <dbReference type="ARBA" id="ARBA00022603"/>
    </source>
</evidence>
<dbReference type="Proteomes" id="UP000254343">
    <property type="component" value="Unassembled WGS sequence"/>
</dbReference>
<evidence type="ECO:0000256" key="6">
    <source>
        <dbReference type="PROSITE-ProRule" id="PRU01016"/>
    </source>
</evidence>
<dbReference type="InterPro" id="IPR018117">
    <property type="entry name" value="C5_DNA_meth_AS"/>
</dbReference>
<evidence type="ECO:0000256" key="7">
    <source>
        <dbReference type="RuleBase" id="RU000416"/>
    </source>
</evidence>
<dbReference type="Gene3D" id="3.40.50.150">
    <property type="entry name" value="Vaccinia Virus protein VP39"/>
    <property type="match status" value="1"/>
</dbReference>
<dbReference type="PANTHER" id="PTHR10629">
    <property type="entry name" value="CYTOSINE-SPECIFIC METHYLTRANSFERASE"/>
    <property type="match status" value="1"/>
</dbReference>
<proteinExistence type="inferred from homology"/>
<sequence>MTPSANSSRFDISALSDPRKPIVREALRSIGLDVRDTDFTVNVKLQKGGGVSGLFEEALLKHPKVNFFEPKLESMVGLCRRWAKLTELARDKFAEIASQKKPVVRTIGQSASLFRRMAELRQASERSRYTVISMFAGGGGSSLGHLAAGGKVVLANEFVPEAAETYRRNFTGTFVDTRDIRELLKDEAGLLALLRGLDVDVRNIDVLDGSPPCSEFSVAGRGIADPTIMKNYSDTKQRDISGLPIDFALFALLIRPRVVVMENVPSLVTRGKAILAAIASVLGEQYFVSWVVLNANDFGVAQARRRLFFIAVRKDVGSVIGINSNFDVHRAFPNRTFMHETIRTAFADLDQTADDVRPWIYSARQTGLERAIVTLPKNPNRLTRPVQFDGEKRRNFTLTRCSWDLPAPTLTVTAQQPSGLAGAIHPDQDRKFTIPELKRLTGLPDDFQLSGTVAQAAERICRMVPPPMTQAIAESVYERVLEPYRKAIHEEG</sequence>
<evidence type="ECO:0000313" key="10">
    <source>
        <dbReference type="Proteomes" id="UP000254343"/>
    </source>
</evidence>
<dbReference type="GO" id="GO:0003677">
    <property type="term" value="F:DNA binding"/>
    <property type="evidence" value="ECO:0007669"/>
    <property type="project" value="TreeGrafter"/>
</dbReference>
<evidence type="ECO:0000256" key="4">
    <source>
        <dbReference type="ARBA" id="ARBA00022747"/>
    </source>
</evidence>
<keyword evidence="3 6" id="KW-0949">S-adenosyl-L-methionine</keyword>
<evidence type="ECO:0000256" key="2">
    <source>
        <dbReference type="ARBA" id="ARBA00022679"/>
    </source>
</evidence>